<comment type="caution">
    <text evidence="7">The sequence shown here is derived from an EMBL/GenBank/DDBJ whole genome shotgun (WGS) entry which is preliminary data.</text>
</comment>
<evidence type="ECO:0000256" key="5">
    <source>
        <dbReference type="ARBA" id="ARBA00023157"/>
    </source>
</evidence>
<dbReference type="Gene3D" id="1.10.575.10">
    <property type="entry name" value="P1 Nuclease"/>
    <property type="match status" value="1"/>
</dbReference>
<keyword evidence="6" id="KW-0325">Glycoprotein</keyword>
<dbReference type="Proteomes" id="UP001176883">
    <property type="component" value="Unassembled WGS sequence"/>
</dbReference>
<evidence type="ECO:0000313" key="7">
    <source>
        <dbReference type="EMBL" id="MDO5970294.1"/>
    </source>
</evidence>
<gene>
    <name evidence="7" type="ORF">Q4Q35_10800</name>
</gene>
<evidence type="ECO:0000256" key="2">
    <source>
        <dbReference type="ARBA" id="ARBA00022723"/>
    </source>
</evidence>
<dbReference type="PANTHER" id="PTHR33146">
    <property type="entry name" value="ENDONUCLEASE 4"/>
    <property type="match status" value="1"/>
</dbReference>
<evidence type="ECO:0000256" key="6">
    <source>
        <dbReference type="ARBA" id="ARBA00023180"/>
    </source>
</evidence>
<evidence type="ECO:0000313" key="8">
    <source>
        <dbReference type="Proteomes" id="UP001176883"/>
    </source>
</evidence>
<evidence type="ECO:0000256" key="3">
    <source>
        <dbReference type="ARBA" id="ARBA00022759"/>
    </source>
</evidence>
<dbReference type="Pfam" id="PF02265">
    <property type="entry name" value="S1-P1_nuclease"/>
    <property type="match status" value="1"/>
</dbReference>
<dbReference type="InterPro" id="IPR008947">
    <property type="entry name" value="PLipase_C/P1_nuclease_dom_sf"/>
</dbReference>
<dbReference type="RefSeq" id="WP_303277985.1">
    <property type="nucleotide sequence ID" value="NZ_JAUOEK010000119.1"/>
</dbReference>
<reference evidence="7" key="1">
    <citation type="submission" date="2023-07" db="EMBL/GenBank/DDBJ databases">
        <title>Two novel species in the genus Flavivirga.</title>
        <authorList>
            <person name="Kwon K."/>
        </authorList>
    </citation>
    <scope>NUCLEOTIDE SEQUENCE</scope>
    <source>
        <strain evidence="7">KCTC 52353</strain>
    </source>
</reference>
<dbReference type="InterPro" id="IPR003154">
    <property type="entry name" value="S1/P1nuclease"/>
</dbReference>
<dbReference type="EMBL" id="JAUOEK010000119">
    <property type="protein sequence ID" value="MDO5970294.1"/>
    <property type="molecule type" value="Genomic_DNA"/>
</dbReference>
<evidence type="ECO:0000256" key="4">
    <source>
        <dbReference type="ARBA" id="ARBA00022801"/>
    </source>
</evidence>
<keyword evidence="4" id="KW-0378">Hydrolase</keyword>
<keyword evidence="1" id="KW-0540">Nuclease</keyword>
<evidence type="ECO:0000256" key="1">
    <source>
        <dbReference type="ARBA" id="ARBA00022722"/>
    </source>
</evidence>
<keyword evidence="8" id="KW-1185">Reference proteome</keyword>
<keyword evidence="3" id="KW-0255">Endonuclease</keyword>
<dbReference type="PANTHER" id="PTHR33146:SF10">
    <property type="entry name" value="STRAND-SPECIFIC NUCLEASE, PUTATIVE-RELATED"/>
    <property type="match status" value="1"/>
</dbReference>
<keyword evidence="5" id="KW-1015">Disulfide bond</keyword>
<accession>A0ABT8WAW9</accession>
<dbReference type="CDD" id="cd11010">
    <property type="entry name" value="S1-P1_nuclease"/>
    <property type="match status" value="1"/>
</dbReference>
<keyword evidence="2" id="KW-0479">Metal-binding</keyword>
<sequence length="281" mass="31596">MIIAAISWEKLDANSKASVTEILKKHPAYEHSWKKEFRKVKNTKIPLGKFLMMKASIWSDAIRSFNHPEHEFHRGEWHYINYKINFSGGHDSKIPKDVQRKGNVVFAINWARDVITDTHTPDNEKAMYLAWLIHLVGDIHQPLHCGSLFSSDFPKGDRGGNKFFIKPSTAGVKLHSFWDGSLGGSNNVKTASDQAFRIINSTSANIFPNVDVNEKSPRKWSLESFEQAKKEAHLNGKLKAGTTKNNAVAPPANYGQKMKGLAEKKATLAGYRLASDINRII</sequence>
<organism evidence="7 8">
    <name type="scientific">Flavivirga aquimarina</name>
    <dbReference type="NCBI Taxonomy" id="2027862"/>
    <lineage>
        <taxon>Bacteria</taxon>
        <taxon>Pseudomonadati</taxon>
        <taxon>Bacteroidota</taxon>
        <taxon>Flavobacteriia</taxon>
        <taxon>Flavobacteriales</taxon>
        <taxon>Flavobacteriaceae</taxon>
        <taxon>Flavivirga</taxon>
    </lineage>
</organism>
<dbReference type="SUPFAM" id="SSF48537">
    <property type="entry name" value="Phospholipase C/P1 nuclease"/>
    <property type="match status" value="1"/>
</dbReference>
<name>A0ABT8WAW9_9FLAO</name>
<protein>
    <submittedName>
        <fullName evidence="7">S1/P1 nuclease</fullName>
    </submittedName>
</protein>
<proteinExistence type="predicted"/>